<name>A0A9Q1CPT0_HOLLE</name>
<evidence type="ECO:0000313" key="4">
    <source>
        <dbReference type="Proteomes" id="UP001152320"/>
    </source>
</evidence>
<evidence type="ECO:0000259" key="2">
    <source>
        <dbReference type="Pfam" id="PF12248"/>
    </source>
</evidence>
<feature type="region of interest" description="Disordered" evidence="1">
    <location>
        <begin position="390"/>
        <end position="416"/>
    </location>
</feature>
<accession>A0A9Q1CPT0</accession>
<evidence type="ECO:0000256" key="1">
    <source>
        <dbReference type="SAM" id="MobiDB-lite"/>
    </source>
</evidence>
<feature type="domain" description="Farnesoic acid O-methyl transferase" evidence="2">
    <location>
        <begin position="89"/>
        <end position="213"/>
    </location>
</feature>
<dbReference type="Pfam" id="PF12248">
    <property type="entry name" value="Methyltransf_FA"/>
    <property type="match status" value="1"/>
</dbReference>
<dbReference type="EMBL" id="JAIZAY010000001">
    <property type="protein sequence ID" value="KAJ8049166.1"/>
    <property type="molecule type" value="Genomic_DNA"/>
</dbReference>
<sequence length="416" mass="47778">MLIKELCPVTDLGHYGLDIEYEVPSGSDNVTEVHKPAGTIAHWYCRKRGFANVTKKCERGLWKGEELECLRNSCKLYSSLVLFNESGFLFFDIPHGATEIDFKLKGDESAKIVLSPTTSENGSYVIYFRRKSNTQYTVLLCWKTCTSAYDKCWSCFDLASIKIADTSFNPEKFLPFWVKFKNSRIEVGIDNADTSYMDPVLDYPHTSFNYFGYPQDSSANIHFCKLGEHFFHRHSRHYRQPQWYRQLILPAKVRHQLKVSREKRRVQYGFSMITVIAPYGRLFNRDINSRRNDCVQSQQQSSSVGRSEQTIELGSVNEGRAENNSSPYQLETNLCTASNKTNDEDKNTVMMDNIVYESAADTPTASEEAQSKPSIKKTDITGETVFYVARESHRKSSGDTKMNTTKERDPVYEYID</sequence>
<comment type="caution">
    <text evidence="3">The sequence shown here is derived from an EMBL/GenBank/DDBJ whole genome shotgun (WGS) entry which is preliminary data.</text>
</comment>
<evidence type="ECO:0000313" key="3">
    <source>
        <dbReference type="EMBL" id="KAJ8049166.1"/>
    </source>
</evidence>
<reference evidence="3" key="1">
    <citation type="submission" date="2021-10" db="EMBL/GenBank/DDBJ databases">
        <title>Tropical sea cucumber genome reveals ecological adaptation and Cuvierian tubules defense mechanism.</title>
        <authorList>
            <person name="Chen T."/>
        </authorList>
    </citation>
    <scope>NUCLEOTIDE SEQUENCE</scope>
    <source>
        <strain evidence="3">Nanhai2018</strain>
        <tissue evidence="3">Muscle</tissue>
    </source>
</reference>
<dbReference type="Proteomes" id="UP001152320">
    <property type="component" value="Chromosome 1"/>
</dbReference>
<dbReference type="AlphaFoldDB" id="A0A9Q1CPT0"/>
<protein>
    <recommendedName>
        <fullName evidence="2">Farnesoic acid O-methyl transferase domain-containing protein</fullName>
    </recommendedName>
</protein>
<dbReference type="InterPro" id="IPR022041">
    <property type="entry name" value="Methyltransf_FA"/>
</dbReference>
<organism evidence="3 4">
    <name type="scientific">Holothuria leucospilota</name>
    <name type="common">Black long sea cucumber</name>
    <name type="synonym">Mertensiothuria leucospilota</name>
    <dbReference type="NCBI Taxonomy" id="206669"/>
    <lineage>
        <taxon>Eukaryota</taxon>
        <taxon>Metazoa</taxon>
        <taxon>Echinodermata</taxon>
        <taxon>Eleutherozoa</taxon>
        <taxon>Echinozoa</taxon>
        <taxon>Holothuroidea</taxon>
        <taxon>Aspidochirotacea</taxon>
        <taxon>Aspidochirotida</taxon>
        <taxon>Holothuriidae</taxon>
        <taxon>Holothuria</taxon>
    </lineage>
</organism>
<proteinExistence type="predicted"/>
<keyword evidence="4" id="KW-1185">Reference proteome</keyword>
<gene>
    <name evidence="3" type="ORF">HOLleu_01784</name>
</gene>